<dbReference type="OrthoDB" id="3553547at2759"/>
<evidence type="ECO:0000313" key="3">
    <source>
        <dbReference type="Proteomes" id="UP000824998"/>
    </source>
</evidence>
<feature type="compositionally biased region" description="Low complexity" evidence="1">
    <location>
        <begin position="97"/>
        <end position="114"/>
    </location>
</feature>
<dbReference type="AlphaFoldDB" id="A0A9P7YIZ3"/>
<sequence>MDATLSEKLADEDSKALDAAGLATGPAGTAPRPEGCLDPSSETMIGDAVVEGDARNNIEIDAMGGLEPLALGLAVASTGTNGASTSKPRIIAPASPPNAASQSSSQPSSQPQSPRNHLRTLQEQQNRLSGSPHFEPLTDPIEVFLSQDDCSDAGADPVRLEKERRKLRGLRVSIFKQRAALRTKRMQLRRMESTKITADEEFMKFVRERMHKPTLLVQSPSAQTNSTLEDHFTALQTARNKYGPMEDEYSRSVEALDDLEFQLAQAEGRVYKGRTPRSDDLDDDLEVKDPSSENGSALSLSWTEQEDYHPLLLQYLGRLGDLDLAEERSEAIEYERKALLHDHHGEDVSDHNQALILKELLSTHTSTQIEITEIKLDIERLWVKCQEEDVEIPALDADSIPPRLRTDGDDLTEVKDIVHVSRPFSEHNHSMFPLLIPTSNAGKANHQVLITEFDEGNKSDRINRWILHGLQISPLDIDLLAQVFLDVMKVIDFTRLHTDVTSWQDRVLALWYSDGANTSADRFKQKYS</sequence>
<evidence type="ECO:0000313" key="2">
    <source>
        <dbReference type="EMBL" id="KAG9234460.1"/>
    </source>
</evidence>
<organism evidence="2 3">
    <name type="scientific">Amylocarpus encephaloides</name>
    <dbReference type="NCBI Taxonomy" id="45428"/>
    <lineage>
        <taxon>Eukaryota</taxon>
        <taxon>Fungi</taxon>
        <taxon>Dikarya</taxon>
        <taxon>Ascomycota</taxon>
        <taxon>Pezizomycotina</taxon>
        <taxon>Leotiomycetes</taxon>
        <taxon>Helotiales</taxon>
        <taxon>Helotiales incertae sedis</taxon>
        <taxon>Amylocarpus</taxon>
    </lineage>
</organism>
<accession>A0A9P7YIZ3</accession>
<feature type="compositionally biased region" description="Polar residues" evidence="1">
    <location>
        <begin position="78"/>
        <end position="87"/>
    </location>
</feature>
<keyword evidence="3" id="KW-1185">Reference proteome</keyword>
<feature type="region of interest" description="Disordered" evidence="1">
    <location>
        <begin position="272"/>
        <end position="300"/>
    </location>
</feature>
<feature type="region of interest" description="Disordered" evidence="1">
    <location>
        <begin position="78"/>
        <end position="118"/>
    </location>
</feature>
<proteinExistence type="predicted"/>
<reference evidence="2" key="1">
    <citation type="journal article" date="2021" name="IMA Fungus">
        <title>Genomic characterization of three marine fungi, including Emericellopsis atlantica sp. nov. with signatures of a generalist lifestyle and marine biomass degradation.</title>
        <authorList>
            <person name="Hagestad O.C."/>
            <person name="Hou L."/>
            <person name="Andersen J.H."/>
            <person name="Hansen E.H."/>
            <person name="Altermark B."/>
            <person name="Li C."/>
            <person name="Kuhnert E."/>
            <person name="Cox R.J."/>
            <person name="Crous P.W."/>
            <person name="Spatafora J.W."/>
            <person name="Lail K."/>
            <person name="Amirebrahimi M."/>
            <person name="Lipzen A."/>
            <person name="Pangilinan J."/>
            <person name="Andreopoulos W."/>
            <person name="Hayes R.D."/>
            <person name="Ng V."/>
            <person name="Grigoriev I.V."/>
            <person name="Jackson S.A."/>
            <person name="Sutton T.D.S."/>
            <person name="Dobson A.D.W."/>
            <person name="Rama T."/>
        </authorList>
    </citation>
    <scope>NUCLEOTIDE SEQUENCE</scope>
    <source>
        <strain evidence="2">TRa018bII</strain>
    </source>
</reference>
<name>A0A9P7YIZ3_9HELO</name>
<protein>
    <submittedName>
        <fullName evidence="2">Uncharacterized protein</fullName>
    </submittedName>
</protein>
<feature type="region of interest" description="Disordered" evidence="1">
    <location>
        <begin position="1"/>
        <end position="44"/>
    </location>
</feature>
<comment type="caution">
    <text evidence="2">The sequence shown here is derived from an EMBL/GenBank/DDBJ whole genome shotgun (WGS) entry which is preliminary data.</text>
</comment>
<feature type="compositionally biased region" description="Low complexity" evidence="1">
    <location>
        <begin position="17"/>
        <end position="31"/>
    </location>
</feature>
<gene>
    <name evidence="2" type="ORF">BJ875DRAFT_461418</name>
</gene>
<evidence type="ECO:0000256" key="1">
    <source>
        <dbReference type="SAM" id="MobiDB-lite"/>
    </source>
</evidence>
<dbReference type="Proteomes" id="UP000824998">
    <property type="component" value="Unassembled WGS sequence"/>
</dbReference>
<dbReference type="EMBL" id="MU251462">
    <property type="protein sequence ID" value="KAG9234460.1"/>
    <property type="molecule type" value="Genomic_DNA"/>
</dbReference>